<dbReference type="OrthoDB" id="10250354at2759"/>
<dbReference type="GO" id="GO:0009507">
    <property type="term" value="C:chloroplast"/>
    <property type="evidence" value="ECO:0007669"/>
    <property type="project" value="TreeGrafter"/>
</dbReference>
<accession>A0A6J1CK55</accession>
<dbReference type="InterPro" id="IPR053232">
    <property type="entry name" value="DnaJ_C/III_chloroplastic"/>
</dbReference>
<dbReference type="PROSITE" id="PS50076">
    <property type="entry name" value="DNAJ_2"/>
    <property type="match status" value="1"/>
</dbReference>
<gene>
    <name evidence="3" type="primary">LOC111012184</name>
</gene>
<dbReference type="GeneID" id="111012184"/>
<name>A0A6J1CK55_MOMCH</name>
<evidence type="ECO:0000313" key="3">
    <source>
        <dbReference type="RefSeq" id="XP_022141929.1"/>
    </source>
</evidence>
<dbReference type="Pfam" id="PF00226">
    <property type="entry name" value="DnaJ"/>
    <property type="match status" value="1"/>
</dbReference>
<sequence>MKGSRQTRPLPPPPAVAFPAAATDDYYKLLSVSGGSGASSEEIKRAYRAMALQYHPDVCGDPSMKEQFTRIFVRLNAAYKTLSDPVLRREYDDSVMGLESFPRGRSFEGDKSVWQWQIIELQRRSADLRRDRSSWGARMRAQNCYEYE</sequence>
<dbReference type="PRINTS" id="PR00625">
    <property type="entry name" value="JDOMAIN"/>
</dbReference>
<dbReference type="PANTHER" id="PTHR45090">
    <property type="entry name" value="CHAPERONE PROTEIN DNAJ 20 CHLOROPLASTIC"/>
    <property type="match status" value="1"/>
</dbReference>
<dbReference type="Gene3D" id="1.10.287.110">
    <property type="entry name" value="DnaJ domain"/>
    <property type="match status" value="1"/>
</dbReference>
<dbReference type="KEGG" id="mcha:111012184"/>
<dbReference type="RefSeq" id="XP_022141929.1">
    <property type="nucleotide sequence ID" value="XM_022286237.1"/>
</dbReference>
<dbReference type="SUPFAM" id="SSF46565">
    <property type="entry name" value="Chaperone J-domain"/>
    <property type="match status" value="1"/>
</dbReference>
<dbReference type="SMART" id="SM00271">
    <property type="entry name" value="DnaJ"/>
    <property type="match status" value="1"/>
</dbReference>
<organism evidence="2 3">
    <name type="scientific">Momordica charantia</name>
    <name type="common">Bitter gourd</name>
    <name type="synonym">Balsam pear</name>
    <dbReference type="NCBI Taxonomy" id="3673"/>
    <lineage>
        <taxon>Eukaryota</taxon>
        <taxon>Viridiplantae</taxon>
        <taxon>Streptophyta</taxon>
        <taxon>Embryophyta</taxon>
        <taxon>Tracheophyta</taxon>
        <taxon>Spermatophyta</taxon>
        <taxon>Magnoliopsida</taxon>
        <taxon>eudicotyledons</taxon>
        <taxon>Gunneridae</taxon>
        <taxon>Pentapetalae</taxon>
        <taxon>rosids</taxon>
        <taxon>fabids</taxon>
        <taxon>Cucurbitales</taxon>
        <taxon>Cucurbitaceae</taxon>
        <taxon>Momordiceae</taxon>
        <taxon>Momordica</taxon>
    </lineage>
</organism>
<evidence type="ECO:0000313" key="2">
    <source>
        <dbReference type="Proteomes" id="UP000504603"/>
    </source>
</evidence>
<dbReference type="PANTHER" id="PTHR45090:SF8">
    <property type="entry name" value="J DOMAIN-CONTAINING PROTEIN"/>
    <property type="match status" value="1"/>
</dbReference>
<dbReference type="Proteomes" id="UP000504603">
    <property type="component" value="Unplaced"/>
</dbReference>
<reference evidence="3" key="1">
    <citation type="submission" date="2025-08" db="UniProtKB">
        <authorList>
            <consortium name="RefSeq"/>
        </authorList>
    </citation>
    <scope>IDENTIFICATION</scope>
    <source>
        <strain evidence="3">OHB3-1</strain>
    </source>
</reference>
<keyword evidence="2" id="KW-1185">Reference proteome</keyword>
<feature type="domain" description="J" evidence="1">
    <location>
        <begin position="25"/>
        <end position="95"/>
    </location>
</feature>
<proteinExistence type="predicted"/>
<dbReference type="InterPro" id="IPR001623">
    <property type="entry name" value="DnaJ_domain"/>
</dbReference>
<dbReference type="AlphaFoldDB" id="A0A6J1CK55"/>
<protein>
    <submittedName>
        <fullName evidence="3">Chaperone protein dnaJ 20, chloroplastic-like</fullName>
    </submittedName>
</protein>
<dbReference type="InterPro" id="IPR036869">
    <property type="entry name" value="J_dom_sf"/>
</dbReference>
<dbReference type="CDD" id="cd06257">
    <property type="entry name" value="DnaJ"/>
    <property type="match status" value="1"/>
</dbReference>
<evidence type="ECO:0000259" key="1">
    <source>
        <dbReference type="PROSITE" id="PS50076"/>
    </source>
</evidence>